<dbReference type="GO" id="GO:0032259">
    <property type="term" value="P:methylation"/>
    <property type="evidence" value="ECO:0007669"/>
    <property type="project" value="UniProtKB-KW"/>
</dbReference>
<dbReference type="SUPFAM" id="SSF53335">
    <property type="entry name" value="S-adenosyl-L-methionine-dependent methyltransferases"/>
    <property type="match status" value="1"/>
</dbReference>
<evidence type="ECO:0000313" key="2">
    <source>
        <dbReference type="EMBL" id="TDN53561.1"/>
    </source>
</evidence>
<dbReference type="PANTHER" id="PTHR43591:SF99">
    <property type="entry name" value="OS06G0646000 PROTEIN"/>
    <property type="match status" value="1"/>
</dbReference>
<sequence>MAQMDTQRYKAQERAGFNRIAADYADGAPLRAQLANALLDAAGLAPGQQVLDLASGPALLATAAAQRVAPGGLVLATDIAESMMAEGRRRTAGSARPAFAVADAEQLGLAGGRFDRVLAGLALFLFPQPDKALDEVRRVLRPGGRFVLSVWGARDRVPLIGCALDGIARGLPPPKVARPSVCRYGEPGALEATLSQAGFDDIRLQPCEFACRFDDADAYWQAFLGLAGGAAEALSRVPAEGLAKVRAATADALEAYRDADGGYRLSTLTLIASARCPA</sequence>
<dbReference type="Gene3D" id="3.40.50.150">
    <property type="entry name" value="Vaccinia Virus protein VP39"/>
    <property type="match status" value="1"/>
</dbReference>
<gene>
    <name evidence="2" type="ORF">C7389_105236</name>
</gene>
<organism evidence="2 3">
    <name type="scientific">Azoarcus indigens</name>
    <dbReference type="NCBI Taxonomy" id="29545"/>
    <lineage>
        <taxon>Bacteria</taxon>
        <taxon>Pseudomonadati</taxon>
        <taxon>Pseudomonadota</taxon>
        <taxon>Betaproteobacteria</taxon>
        <taxon>Rhodocyclales</taxon>
        <taxon>Zoogloeaceae</taxon>
        <taxon>Azoarcus</taxon>
    </lineage>
</organism>
<comment type="caution">
    <text evidence="2">The sequence shown here is derived from an EMBL/GenBank/DDBJ whole genome shotgun (WGS) entry which is preliminary data.</text>
</comment>
<dbReference type="Proteomes" id="UP000295129">
    <property type="component" value="Unassembled WGS sequence"/>
</dbReference>
<protein>
    <submittedName>
        <fullName evidence="2">Ubiquinone/menaquinone biosynthesis C-methylase UbiE</fullName>
    </submittedName>
</protein>
<keyword evidence="2" id="KW-0830">Ubiquinone</keyword>
<name>A0A4R6E6P2_9RHOO</name>
<dbReference type="RefSeq" id="WP_168977711.1">
    <property type="nucleotide sequence ID" value="NZ_SNVV01000005.1"/>
</dbReference>
<keyword evidence="2" id="KW-0489">Methyltransferase</keyword>
<keyword evidence="2" id="KW-0808">Transferase</keyword>
<keyword evidence="3" id="KW-1185">Reference proteome</keyword>
<dbReference type="GO" id="GO:0008757">
    <property type="term" value="F:S-adenosylmethionine-dependent methyltransferase activity"/>
    <property type="evidence" value="ECO:0007669"/>
    <property type="project" value="InterPro"/>
</dbReference>
<evidence type="ECO:0000313" key="3">
    <source>
        <dbReference type="Proteomes" id="UP000295129"/>
    </source>
</evidence>
<feature type="domain" description="Methyltransferase type 11" evidence="1">
    <location>
        <begin position="51"/>
        <end position="148"/>
    </location>
</feature>
<proteinExistence type="predicted"/>
<dbReference type="InterPro" id="IPR013216">
    <property type="entry name" value="Methyltransf_11"/>
</dbReference>
<dbReference type="AlphaFoldDB" id="A0A4R6E6P2"/>
<dbReference type="InterPro" id="IPR029063">
    <property type="entry name" value="SAM-dependent_MTases_sf"/>
</dbReference>
<evidence type="ECO:0000259" key="1">
    <source>
        <dbReference type="Pfam" id="PF08241"/>
    </source>
</evidence>
<dbReference type="Pfam" id="PF08241">
    <property type="entry name" value="Methyltransf_11"/>
    <property type="match status" value="1"/>
</dbReference>
<reference evidence="2 3" key="1">
    <citation type="submission" date="2019-03" db="EMBL/GenBank/DDBJ databases">
        <title>Genomic Encyclopedia of Type Strains, Phase IV (KMG-IV): sequencing the most valuable type-strain genomes for metagenomic binning, comparative biology and taxonomic classification.</title>
        <authorList>
            <person name="Goeker M."/>
        </authorList>
    </citation>
    <scope>NUCLEOTIDE SEQUENCE [LARGE SCALE GENOMIC DNA]</scope>
    <source>
        <strain evidence="2 3">DSM 12121</strain>
    </source>
</reference>
<accession>A0A4R6E6P2</accession>
<dbReference type="PANTHER" id="PTHR43591">
    <property type="entry name" value="METHYLTRANSFERASE"/>
    <property type="match status" value="1"/>
</dbReference>
<dbReference type="CDD" id="cd02440">
    <property type="entry name" value="AdoMet_MTases"/>
    <property type="match status" value="1"/>
</dbReference>
<dbReference type="EMBL" id="SNVV01000005">
    <property type="protein sequence ID" value="TDN53561.1"/>
    <property type="molecule type" value="Genomic_DNA"/>
</dbReference>